<protein>
    <submittedName>
        <fullName evidence="1">Protease</fullName>
    </submittedName>
</protein>
<accession>A0A286TU20</accession>
<evidence type="ECO:0000313" key="2">
    <source>
        <dbReference type="Proteomes" id="UP000218542"/>
    </source>
</evidence>
<dbReference type="EMBL" id="BAOS01000003">
    <property type="protein sequence ID" value="GAX59363.1"/>
    <property type="molecule type" value="Genomic_DNA"/>
</dbReference>
<evidence type="ECO:0000313" key="1">
    <source>
        <dbReference type="EMBL" id="GAX59363.1"/>
    </source>
</evidence>
<sequence>MSKSLLYRLFGLRKVPARARERLENEGIVFDEEGTSCALYYKNFRCSHKYSGRGWESLAVGSLVITRRSFYIQFPYMILCDKPVEDVVKYLELELKGPDKLVMKFEVEKIFEPSTGSLTCYWRTDNASAIFNHICDLQANHAGC</sequence>
<name>A0A286TU20_9BACT</name>
<dbReference type="Proteomes" id="UP000218542">
    <property type="component" value="Unassembled WGS sequence"/>
</dbReference>
<organism evidence="1 2">
    <name type="scientific">Candidatus Scalindua japonica</name>
    <dbReference type="NCBI Taxonomy" id="1284222"/>
    <lineage>
        <taxon>Bacteria</taxon>
        <taxon>Pseudomonadati</taxon>
        <taxon>Planctomycetota</taxon>
        <taxon>Candidatus Brocadiia</taxon>
        <taxon>Candidatus Brocadiales</taxon>
        <taxon>Candidatus Scalinduaceae</taxon>
        <taxon>Candidatus Scalindua</taxon>
    </lineage>
</organism>
<dbReference type="GO" id="GO:0006508">
    <property type="term" value="P:proteolysis"/>
    <property type="evidence" value="ECO:0007669"/>
    <property type="project" value="UniProtKB-KW"/>
</dbReference>
<reference evidence="2" key="1">
    <citation type="journal article" date="2017" name="Environ. Microbiol. Rep.">
        <title>Genetic Diversity of Marine Anaerobic Ammonium-Oxidizing Bacteria as Revealed by Genomic and Proteomic Analyses of 'Candidatus Scalindua japonica'.</title>
        <authorList>
            <person name="Oshiki M."/>
            <person name="Mizuto K."/>
            <person name="Kimura Z."/>
            <person name="Kindaichi T."/>
            <person name="Satoh H."/>
            <person name="Okabe S."/>
        </authorList>
    </citation>
    <scope>NUCLEOTIDE SEQUENCE [LARGE SCALE GENOMIC DNA]</scope>
    <source>
        <strain evidence="2">husup-a2</strain>
    </source>
</reference>
<gene>
    <name evidence="1" type="ORF">SCALIN_C03_0020</name>
</gene>
<keyword evidence="2" id="KW-1185">Reference proteome</keyword>
<keyword evidence="1" id="KW-0378">Hydrolase</keyword>
<dbReference type="RefSeq" id="WP_096892498.1">
    <property type="nucleotide sequence ID" value="NZ_BAOS01000003.1"/>
</dbReference>
<dbReference type="GO" id="GO:0008233">
    <property type="term" value="F:peptidase activity"/>
    <property type="evidence" value="ECO:0007669"/>
    <property type="project" value="UniProtKB-KW"/>
</dbReference>
<comment type="caution">
    <text evidence="1">The sequence shown here is derived from an EMBL/GenBank/DDBJ whole genome shotgun (WGS) entry which is preliminary data.</text>
</comment>
<keyword evidence="1" id="KW-0645">Protease</keyword>
<dbReference type="AlphaFoldDB" id="A0A286TU20"/>
<proteinExistence type="predicted"/>
<dbReference type="OrthoDB" id="9255612at2"/>